<proteinExistence type="predicted"/>
<accession>A0A385TNZ5</accession>
<dbReference type="SUPFAM" id="SSF160104">
    <property type="entry name" value="Acetoacetate decarboxylase-like"/>
    <property type="match status" value="1"/>
</dbReference>
<dbReference type="PANTHER" id="PTHR39186:SF1">
    <property type="entry name" value="DUF2071 DOMAIN-CONTAINING PROTEIN"/>
    <property type="match status" value="1"/>
</dbReference>
<evidence type="ECO:0000313" key="1">
    <source>
        <dbReference type="EMBL" id="AYB44147.1"/>
    </source>
</evidence>
<keyword evidence="2" id="KW-1185">Reference proteome</keyword>
<organism evidence="1 2">
    <name type="scientific">Paenibacillus lautus</name>
    <name type="common">Bacillus lautus</name>
    <dbReference type="NCBI Taxonomy" id="1401"/>
    <lineage>
        <taxon>Bacteria</taxon>
        <taxon>Bacillati</taxon>
        <taxon>Bacillota</taxon>
        <taxon>Bacilli</taxon>
        <taxon>Bacillales</taxon>
        <taxon>Paenibacillaceae</taxon>
        <taxon>Paenibacillus</taxon>
    </lineage>
</organism>
<reference evidence="1 2" key="1">
    <citation type="submission" date="2018-09" db="EMBL/GenBank/DDBJ databases">
        <title>Genome Sequence of Paenibacillus lautus Strain E7593-69, Azo Dye-Degrading Bacteria, Isolated from Commercial Tattoo Inks.</title>
        <authorList>
            <person name="Nho S.W."/>
            <person name="Kim S.-J."/>
            <person name="Kweon O."/>
            <person name="Cerniglia C.E."/>
        </authorList>
    </citation>
    <scope>NUCLEOTIDE SEQUENCE [LARGE SCALE GENOMIC DNA]</scope>
    <source>
        <strain evidence="1 2">E7593-69</strain>
    </source>
</reference>
<dbReference type="KEGG" id="plw:D5F53_12960"/>
<gene>
    <name evidence="1" type="ORF">D5F53_12960</name>
</gene>
<dbReference type="PANTHER" id="PTHR39186">
    <property type="entry name" value="DUF2071 FAMILY PROTEIN"/>
    <property type="match status" value="1"/>
</dbReference>
<dbReference type="InterPro" id="IPR018644">
    <property type="entry name" value="DUF2071"/>
</dbReference>
<dbReference type="EMBL" id="CP032412">
    <property type="protein sequence ID" value="AYB44147.1"/>
    <property type="molecule type" value="Genomic_DNA"/>
</dbReference>
<evidence type="ECO:0000313" key="2">
    <source>
        <dbReference type="Proteomes" id="UP000266552"/>
    </source>
</evidence>
<dbReference type="Gene3D" id="2.40.400.10">
    <property type="entry name" value="Acetoacetate decarboxylase-like"/>
    <property type="match status" value="1"/>
</dbReference>
<dbReference type="RefSeq" id="WP_119848050.1">
    <property type="nucleotide sequence ID" value="NZ_CP032412.1"/>
</dbReference>
<protein>
    <submittedName>
        <fullName evidence="1">DUF2071 domain-containing protein</fullName>
    </submittedName>
</protein>
<dbReference type="Proteomes" id="UP000266552">
    <property type="component" value="Chromosome"/>
</dbReference>
<dbReference type="AlphaFoldDB" id="A0A385TNZ5"/>
<sequence>MKNEVILSHTDHRPFPLPHGPWLMKQGWNDVLCAHWPVSENVLRPLIPDGLELEKHDGSAWLTVIPFRLSPLRLRGLPPIPFVQDFLELNVRTYVSRKGKPGIYFFNLEASNSLAVKGARTFAHLPYHHARMSIRRDHDSYLHYTSMRSLPQAEDPVFIGSYKPVNNTLFHAEPGSLVHWLTERYCLFTTTSKGKILTGDIHHFPWPLQEVQLQLTTNQLTQYHGFELQGPPAFATYTRRLEALFWPLRKC</sequence>
<name>A0A385TNZ5_PAELA</name>
<dbReference type="InterPro" id="IPR023375">
    <property type="entry name" value="ADC_dom_sf"/>
</dbReference>
<dbReference type="Pfam" id="PF09844">
    <property type="entry name" value="DUF2071"/>
    <property type="match status" value="1"/>
</dbReference>